<dbReference type="SUPFAM" id="SSF52047">
    <property type="entry name" value="RNI-like"/>
    <property type="match status" value="1"/>
</dbReference>
<proteinExistence type="predicted"/>
<evidence type="ECO:0000313" key="2">
    <source>
        <dbReference type="Proteomes" id="UP000274822"/>
    </source>
</evidence>
<dbReference type="AlphaFoldDB" id="A0A433QG44"/>
<dbReference type="Gene3D" id="3.80.10.10">
    <property type="entry name" value="Ribonuclease Inhibitor"/>
    <property type="match status" value="1"/>
</dbReference>
<sequence>MLLAEMLRYYPELRDLSIFGQHHSDTALLKFPRSCPLLETLKIVPADLDNKIFSLRCSIAALTSVLHCCTHLTSLSIGANTTIGDVFLRILVTIPTRLKTLSLNNCIKVTGEFAGAEMGSPLELTQLKKLHLFGCDKMSPIFITRLLRRSRSLMFLHLANHLNNNIMLIEVLSLYKFRFRGRPRMNNWCQCKQLFGVAGDWVIASSEMLMLELLDVSSPSE</sequence>
<organism evidence="1 2">
    <name type="scientific">Jimgerdemannia flammicorona</name>
    <dbReference type="NCBI Taxonomy" id="994334"/>
    <lineage>
        <taxon>Eukaryota</taxon>
        <taxon>Fungi</taxon>
        <taxon>Fungi incertae sedis</taxon>
        <taxon>Mucoromycota</taxon>
        <taxon>Mucoromycotina</taxon>
        <taxon>Endogonomycetes</taxon>
        <taxon>Endogonales</taxon>
        <taxon>Endogonaceae</taxon>
        <taxon>Jimgerdemannia</taxon>
    </lineage>
</organism>
<evidence type="ECO:0008006" key="3">
    <source>
        <dbReference type="Google" id="ProtNLM"/>
    </source>
</evidence>
<evidence type="ECO:0000313" key="1">
    <source>
        <dbReference type="EMBL" id="RUS28753.1"/>
    </source>
</evidence>
<gene>
    <name evidence="1" type="ORF">BC938DRAFT_481498</name>
</gene>
<name>A0A433QG44_9FUNG</name>
<comment type="caution">
    <text evidence="1">The sequence shown here is derived from an EMBL/GenBank/DDBJ whole genome shotgun (WGS) entry which is preliminary data.</text>
</comment>
<dbReference type="Proteomes" id="UP000274822">
    <property type="component" value="Unassembled WGS sequence"/>
</dbReference>
<dbReference type="InterPro" id="IPR032675">
    <property type="entry name" value="LRR_dom_sf"/>
</dbReference>
<accession>A0A433QG44</accession>
<dbReference type="EMBL" id="RBNJ01006201">
    <property type="protein sequence ID" value="RUS28753.1"/>
    <property type="molecule type" value="Genomic_DNA"/>
</dbReference>
<protein>
    <recommendedName>
        <fullName evidence="3">F-box domain-containing protein</fullName>
    </recommendedName>
</protein>
<keyword evidence="2" id="KW-1185">Reference proteome</keyword>
<reference evidence="1 2" key="1">
    <citation type="journal article" date="2018" name="New Phytol.">
        <title>Phylogenomics of Endogonaceae and evolution of mycorrhizas within Mucoromycota.</title>
        <authorList>
            <person name="Chang Y."/>
            <person name="Desiro A."/>
            <person name="Na H."/>
            <person name="Sandor L."/>
            <person name="Lipzen A."/>
            <person name="Clum A."/>
            <person name="Barry K."/>
            <person name="Grigoriev I.V."/>
            <person name="Martin F.M."/>
            <person name="Stajich J.E."/>
            <person name="Smith M.E."/>
            <person name="Bonito G."/>
            <person name="Spatafora J.W."/>
        </authorList>
    </citation>
    <scope>NUCLEOTIDE SEQUENCE [LARGE SCALE GENOMIC DNA]</scope>
    <source>
        <strain evidence="1 2">AD002</strain>
    </source>
</reference>